<evidence type="ECO:0000313" key="16">
    <source>
        <dbReference type="Proteomes" id="UP001153620"/>
    </source>
</evidence>
<keyword evidence="10" id="KW-0539">Nucleus</keyword>
<dbReference type="Proteomes" id="UP001153620">
    <property type="component" value="Chromosome 2"/>
</dbReference>
<protein>
    <recommendedName>
        <fullName evidence="2">histone acetyltransferase</fullName>
        <ecNumber evidence="2">2.3.1.48</ecNumber>
    </recommendedName>
</protein>
<dbReference type="PANTHER" id="PTHR13808:SF1">
    <property type="entry name" value="HISTONE ACETYLTRANSFERASE"/>
    <property type="match status" value="1"/>
</dbReference>
<keyword evidence="4 12" id="KW-0479">Metal-binding</keyword>
<evidence type="ECO:0000256" key="4">
    <source>
        <dbReference type="ARBA" id="ARBA00022723"/>
    </source>
</evidence>
<evidence type="ECO:0000256" key="7">
    <source>
        <dbReference type="ARBA" id="ARBA00022853"/>
    </source>
</evidence>
<dbReference type="Pfam" id="PF02135">
    <property type="entry name" value="zf-TAZ"/>
    <property type="match status" value="1"/>
</dbReference>
<dbReference type="EMBL" id="OU895878">
    <property type="protein sequence ID" value="CAG9802419.1"/>
    <property type="molecule type" value="Genomic_DNA"/>
</dbReference>
<name>A0A9N9RSV8_9DIPT</name>
<feature type="region of interest" description="Disordered" evidence="13">
    <location>
        <begin position="172"/>
        <end position="198"/>
    </location>
</feature>
<evidence type="ECO:0000313" key="15">
    <source>
        <dbReference type="EMBL" id="CAG9802419.1"/>
    </source>
</evidence>
<evidence type="ECO:0000256" key="10">
    <source>
        <dbReference type="ARBA" id="ARBA00023242"/>
    </source>
</evidence>
<gene>
    <name evidence="15" type="ORF">CHIRRI_LOCUS5330</name>
</gene>
<keyword evidence="6 12" id="KW-0862">Zinc</keyword>
<evidence type="ECO:0000256" key="8">
    <source>
        <dbReference type="ARBA" id="ARBA00023015"/>
    </source>
</evidence>
<accession>A0A9N9RSV8</accession>
<dbReference type="PANTHER" id="PTHR13808">
    <property type="entry name" value="CBP/P300-RELATED"/>
    <property type="match status" value="1"/>
</dbReference>
<dbReference type="GO" id="GO:0005634">
    <property type="term" value="C:nucleus"/>
    <property type="evidence" value="ECO:0007669"/>
    <property type="project" value="UniProtKB-SubCell"/>
</dbReference>
<keyword evidence="16" id="KW-1185">Reference proteome</keyword>
<dbReference type="GO" id="GO:0004402">
    <property type="term" value="F:histone acetyltransferase activity"/>
    <property type="evidence" value="ECO:0007669"/>
    <property type="project" value="InterPro"/>
</dbReference>
<comment type="catalytic activity">
    <reaction evidence="11">
        <text>L-lysyl-[protein] + acetyl-CoA = N(6)-acetyl-L-lysyl-[protein] + CoA + H(+)</text>
        <dbReference type="Rhea" id="RHEA:45948"/>
        <dbReference type="Rhea" id="RHEA-COMP:9752"/>
        <dbReference type="Rhea" id="RHEA-COMP:10731"/>
        <dbReference type="ChEBI" id="CHEBI:15378"/>
        <dbReference type="ChEBI" id="CHEBI:29969"/>
        <dbReference type="ChEBI" id="CHEBI:57287"/>
        <dbReference type="ChEBI" id="CHEBI:57288"/>
        <dbReference type="ChEBI" id="CHEBI:61930"/>
        <dbReference type="EC" id="2.3.1.48"/>
    </reaction>
</comment>
<dbReference type="InterPro" id="IPR013178">
    <property type="entry name" value="Histone_AcTrfase_Rtt109/CBP"/>
</dbReference>
<evidence type="ECO:0000256" key="1">
    <source>
        <dbReference type="ARBA" id="ARBA00004123"/>
    </source>
</evidence>
<evidence type="ECO:0000256" key="5">
    <source>
        <dbReference type="ARBA" id="ARBA00022771"/>
    </source>
</evidence>
<dbReference type="SUPFAM" id="SSF57933">
    <property type="entry name" value="TAZ domain"/>
    <property type="match status" value="1"/>
</dbReference>
<sequence length="233" mass="26841">MSSVEASIAQGLNVLEHSIYCCFPECEFFKCSNMKCLLDHLRECKPKHSANCVVCKELLALICRHARFCYNQHCRIPYCTVMKDNMDYSEDSDVEPVDVAGIKKEIMDNYRGTGSRKVNTNSFEPPRKKRRLQYPSKVKKEFGFSSTRSIPLPAFSFPSPTKFPTLAQHLTDKTAPTEQDTDMRRFDSQPSTSEFNPQFLFPADRLNDAYNLYYSTQNNSNNRNIYAARKSSY</sequence>
<keyword evidence="3" id="KW-0808">Transferase</keyword>
<organism evidence="15 16">
    <name type="scientific">Chironomus riparius</name>
    <dbReference type="NCBI Taxonomy" id="315576"/>
    <lineage>
        <taxon>Eukaryota</taxon>
        <taxon>Metazoa</taxon>
        <taxon>Ecdysozoa</taxon>
        <taxon>Arthropoda</taxon>
        <taxon>Hexapoda</taxon>
        <taxon>Insecta</taxon>
        <taxon>Pterygota</taxon>
        <taxon>Neoptera</taxon>
        <taxon>Endopterygota</taxon>
        <taxon>Diptera</taxon>
        <taxon>Nematocera</taxon>
        <taxon>Chironomoidea</taxon>
        <taxon>Chironomidae</taxon>
        <taxon>Chironominae</taxon>
        <taxon>Chironomus</taxon>
    </lineage>
</organism>
<dbReference type="PROSITE" id="PS50134">
    <property type="entry name" value="ZF_TAZ"/>
    <property type="match status" value="1"/>
</dbReference>
<evidence type="ECO:0000256" key="6">
    <source>
        <dbReference type="ARBA" id="ARBA00022833"/>
    </source>
</evidence>
<reference evidence="15" key="1">
    <citation type="submission" date="2022-01" db="EMBL/GenBank/DDBJ databases">
        <authorList>
            <person name="King R."/>
        </authorList>
    </citation>
    <scope>NUCLEOTIDE SEQUENCE</scope>
</reference>
<comment type="subcellular location">
    <subcellularLocation>
        <location evidence="1">Nucleus</location>
    </subcellularLocation>
</comment>
<feature type="domain" description="TAZ-type" evidence="14">
    <location>
        <begin position="1"/>
        <end position="82"/>
    </location>
</feature>
<keyword evidence="7" id="KW-0156">Chromatin regulator</keyword>
<evidence type="ECO:0000256" key="2">
    <source>
        <dbReference type="ARBA" id="ARBA00013184"/>
    </source>
</evidence>
<dbReference type="InterPro" id="IPR000197">
    <property type="entry name" value="Znf_TAZ"/>
</dbReference>
<evidence type="ECO:0000256" key="13">
    <source>
        <dbReference type="SAM" id="MobiDB-lite"/>
    </source>
</evidence>
<dbReference type="InterPro" id="IPR035898">
    <property type="entry name" value="TAZ_dom_sf"/>
</dbReference>
<dbReference type="SMART" id="SM00551">
    <property type="entry name" value="ZnF_TAZ"/>
    <property type="match status" value="1"/>
</dbReference>
<keyword evidence="5 12" id="KW-0863">Zinc-finger</keyword>
<dbReference type="GO" id="GO:0000123">
    <property type="term" value="C:histone acetyltransferase complex"/>
    <property type="evidence" value="ECO:0007669"/>
    <property type="project" value="TreeGrafter"/>
</dbReference>
<feature type="zinc finger region" description="TAZ-type" evidence="12">
    <location>
        <begin position="1"/>
        <end position="82"/>
    </location>
</feature>
<evidence type="ECO:0000256" key="9">
    <source>
        <dbReference type="ARBA" id="ARBA00023163"/>
    </source>
</evidence>
<proteinExistence type="predicted"/>
<dbReference type="OrthoDB" id="899at2759"/>
<dbReference type="GO" id="GO:0008270">
    <property type="term" value="F:zinc ion binding"/>
    <property type="evidence" value="ECO:0007669"/>
    <property type="project" value="UniProtKB-KW"/>
</dbReference>
<reference evidence="15" key="2">
    <citation type="submission" date="2022-10" db="EMBL/GenBank/DDBJ databases">
        <authorList>
            <consortium name="ENA_rothamsted_submissions"/>
            <consortium name="culmorum"/>
            <person name="King R."/>
        </authorList>
    </citation>
    <scope>NUCLEOTIDE SEQUENCE</scope>
</reference>
<evidence type="ECO:0000256" key="11">
    <source>
        <dbReference type="ARBA" id="ARBA00048017"/>
    </source>
</evidence>
<dbReference type="GO" id="GO:0005667">
    <property type="term" value="C:transcription regulator complex"/>
    <property type="evidence" value="ECO:0007669"/>
    <property type="project" value="TreeGrafter"/>
</dbReference>
<keyword evidence="9" id="KW-0804">Transcription</keyword>
<keyword evidence="8" id="KW-0805">Transcription regulation</keyword>
<evidence type="ECO:0000256" key="12">
    <source>
        <dbReference type="PROSITE-ProRule" id="PRU00203"/>
    </source>
</evidence>
<dbReference type="GO" id="GO:0045944">
    <property type="term" value="P:positive regulation of transcription by RNA polymerase II"/>
    <property type="evidence" value="ECO:0007669"/>
    <property type="project" value="TreeGrafter"/>
</dbReference>
<dbReference type="GO" id="GO:0003713">
    <property type="term" value="F:transcription coactivator activity"/>
    <property type="evidence" value="ECO:0007669"/>
    <property type="project" value="TreeGrafter"/>
</dbReference>
<dbReference type="AlphaFoldDB" id="A0A9N9RSV8"/>
<dbReference type="Gene3D" id="1.20.1020.10">
    <property type="entry name" value="TAZ domain"/>
    <property type="match status" value="1"/>
</dbReference>
<dbReference type="GO" id="GO:0031490">
    <property type="term" value="F:chromatin DNA binding"/>
    <property type="evidence" value="ECO:0007669"/>
    <property type="project" value="TreeGrafter"/>
</dbReference>
<dbReference type="EC" id="2.3.1.48" evidence="2"/>
<evidence type="ECO:0000259" key="14">
    <source>
        <dbReference type="PROSITE" id="PS50134"/>
    </source>
</evidence>
<evidence type="ECO:0000256" key="3">
    <source>
        <dbReference type="ARBA" id="ARBA00022679"/>
    </source>
</evidence>